<evidence type="ECO:0000256" key="5">
    <source>
        <dbReference type="ARBA" id="ARBA00078986"/>
    </source>
</evidence>
<dbReference type="GO" id="GO:0043161">
    <property type="term" value="P:proteasome-mediated ubiquitin-dependent protein catabolic process"/>
    <property type="evidence" value="ECO:0007669"/>
    <property type="project" value="TreeGrafter"/>
</dbReference>
<dbReference type="PANTHER" id="PTHR12387:SF0">
    <property type="entry name" value="26S PROTEASOME NON-ATPASE REGULATORY SUBUNIT 8"/>
    <property type="match status" value="1"/>
</dbReference>
<dbReference type="GO" id="GO:0008541">
    <property type="term" value="C:proteasome regulatory particle, lid subcomplex"/>
    <property type="evidence" value="ECO:0007669"/>
    <property type="project" value="TreeGrafter"/>
</dbReference>
<evidence type="ECO:0000256" key="3">
    <source>
        <dbReference type="ARBA" id="ARBA00022942"/>
    </source>
</evidence>
<evidence type="ECO:0000313" key="7">
    <source>
        <dbReference type="EMBL" id="VVC96544.1"/>
    </source>
</evidence>
<keyword evidence="8" id="KW-1185">Reference proteome</keyword>
<evidence type="ECO:0000259" key="6">
    <source>
        <dbReference type="PROSITE" id="PS50250"/>
    </source>
</evidence>
<accession>A0A5E4QFS3</accession>
<dbReference type="GO" id="GO:0005829">
    <property type="term" value="C:cytosol"/>
    <property type="evidence" value="ECO:0007669"/>
    <property type="project" value="TreeGrafter"/>
</dbReference>
<dbReference type="InterPro" id="IPR006746">
    <property type="entry name" value="26S_Psome_Rpn12"/>
</dbReference>
<dbReference type="Gene3D" id="1.25.40.990">
    <property type="match status" value="1"/>
</dbReference>
<dbReference type="Proteomes" id="UP000324832">
    <property type="component" value="Unassembled WGS sequence"/>
</dbReference>
<dbReference type="GO" id="GO:0005634">
    <property type="term" value="C:nucleus"/>
    <property type="evidence" value="ECO:0007669"/>
    <property type="project" value="TreeGrafter"/>
</dbReference>
<dbReference type="PROSITE" id="PS50250">
    <property type="entry name" value="PCI"/>
    <property type="match status" value="1"/>
</dbReference>
<evidence type="ECO:0000313" key="8">
    <source>
        <dbReference type="Proteomes" id="UP000324832"/>
    </source>
</evidence>
<comment type="subunit">
    <text evidence="4">Component of the 19S proteasome regulatory particle complex. The 26S proteasome consists of a 20S core particle (CP) and two 19S regulatory subunits (RP). The regulatory particle is made of a lid composed of 9 subunits including PSMD8, a base containing 6 ATPases and few additional components. Interacts with DDI2. Interacts with TASOR.</text>
</comment>
<organism evidence="7 8">
    <name type="scientific">Leptidea sinapis</name>
    <dbReference type="NCBI Taxonomy" id="189913"/>
    <lineage>
        <taxon>Eukaryota</taxon>
        <taxon>Metazoa</taxon>
        <taxon>Ecdysozoa</taxon>
        <taxon>Arthropoda</taxon>
        <taxon>Hexapoda</taxon>
        <taxon>Insecta</taxon>
        <taxon>Pterygota</taxon>
        <taxon>Neoptera</taxon>
        <taxon>Endopterygota</taxon>
        <taxon>Lepidoptera</taxon>
        <taxon>Glossata</taxon>
        <taxon>Ditrysia</taxon>
        <taxon>Papilionoidea</taxon>
        <taxon>Pieridae</taxon>
        <taxon>Dismorphiinae</taxon>
        <taxon>Leptidea</taxon>
    </lineage>
</organism>
<dbReference type="AlphaFoldDB" id="A0A5E4QFS3"/>
<name>A0A5E4QFS3_9NEOP</name>
<feature type="domain" description="PCI" evidence="6">
    <location>
        <begin position="78"/>
        <end position="248"/>
    </location>
</feature>
<gene>
    <name evidence="7" type="ORF">LSINAPIS_LOCUS8022</name>
</gene>
<sequence>MTSIKDVATLYQNLKTEWAKKPPKLDKCGELLNKIKIALTHLTFLPSNNIAANQKELILARDVLEMGAQWAVAAKDIKGFERYMSQLKCYYFDYKDHLPESAFMYQLLGLNLLFLLSQNRVAEFHTELERLPVDVIRADPYVKHPLALEQYLMEGSYNKIFLAKDNVPAESYTFFMDTLLETVRGEIAACIEKAYQKIPASEAARRLNLSSQQAVLEYGKKRNWVLGADNSYLFNASEETCAAAAGVFPSNELAEQTIEYARHLEMIV</sequence>
<proteinExistence type="inferred from homology"/>
<dbReference type="InterPro" id="IPR000717">
    <property type="entry name" value="PCI_dom"/>
</dbReference>
<dbReference type="PANTHER" id="PTHR12387">
    <property type="entry name" value="26S PROTEASOME NON-ATPASE REGULATORY SUBUNIT 8"/>
    <property type="match status" value="1"/>
</dbReference>
<dbReference type="Pfam" id="PF10075">
    <property type="entry name" value="CSN8_PSD8_EIF3K"/>
    <property type="match status" value="1"/>
</dbReference>
<evidence type="ECO:0000256" key="2">
    <source>
        <dbReference type="ARBA" id="ARBA00014939"/>
    </source>
</evidence>
<dbReference type="InterPro" id="IPR033464">
    <property type="entry name" value="CSN8_PSD8_EIF3K"/>
</dbReference>
<evidence type="ECO:0000256" key="4">
    <source>
        <dbReference type="ARBA" id="ARBA00062283"/>
    </source>
</evidence>
<dbReference type="EMBL" id="FZQP02002780">
    <property type="protein sequence ID" value="VVC96544.1"/>
    <property type="molecule type" value="Genomic_DNA"/>
</dbReference>
<keyword evidence="3" id="KW-0647">Proteasome</keyword>
<reference evidence="7 8" key="1">
    <citation type="submission" date="2017-07" db="EMBL/GenBank/DDBJ databases">
        <authorList>
            <person name="Talla V."/>
            <person name="Backstrom N."/>
        </authorList>
    </citation>
    <scope>NUCLEOTIDE SEQUENCE [LARGE SCALE GENOMIC DNA]</scope>
</reference>
<comment type="similarity">
    <text evidence="1">Belongs to the proteasome subunit S14 family.</text>
</comment>
<evidence type="ECO:0000256" key="1">
    <source>
        <dbReference type="ARBA" id="ARBA00009627"/>
    </source>
</evidence>
<dbReference type="FunFam" id="1.25.40.990:FF:000001">
    <property type="entry name" value="26S proteasome non-ATPase regulatory subunit"/>
    <property type="match status" value="1"/>
</dbReference>
<protein>
    <recommendedName>
        <fullName evidence="2">26S proteasome non-ATPase regulatory subunit 8</fullName>
    </recommendedName>
    <alternativeName>
        <fullName evidence="5">26S proteasome regulatory subunit RPN12</fullName>
    </alternativeName>
</protein>